<reference evidence="3" key="1">
    <citation type="journal article" date="2017" name="Cell">
        <title>Insights into land plant evolution garnered from the Marchantia polymorpha genome.</title>
        <authorList>
            <person name="Bowman J.L."/>
            <person name="Kohchi T."/>
            <person name="Yamato K.T."/>
            <person name="Jenkins J."/>
            <person name="Shu S."/>
            <person name="Ishizaki K."/>
            <person name="Yamaoka S."/>
            <person name="Nishihama R."/>
            <person name="Nakamura Y."/>
            <person name="Berger F."/>
            <person name="Adam C."/>
            <person name="Aki S.S."/>
            <person name="Althoff F."/>
            <person name="Araki T."/>
            <person name="Arteaga-Vazquez M.A."/>
            <person name="Balasubrmanian S."/>
            <person name="Barry K."/>
            <person name="Bauer D."/>
            <person name="Boehm C.R."/>
            <person name="Briginshaw L."/>
            <person name="Caballero-Perez J."/>
            <person name="Catarino B."/>
            <person name="Chen F."/>
            <person name="Chiyoda S."/>
            <person name="Chovatia M."/>
            <person name="Davies K.M."/>
            <person name="Delmans M."/>
            <person name="Demura T."/>
            <person name="Dierschke T."/>
            <person name="Dolan L."/>
            <person name="Dorantes-Acosta A.E."/>
            <person name="Eklund D.M."/>
            <person name="Florent S.N."/>
            <person name="Flores-Sandoval E."/>
            <person name="Fujiyama A."/>
            <person name="Fukuzawa H."/>
            <person name="Galik B."/>
            <person name="Grimanelli D."/>
            <person name="Grimwood J."/>
            <person name="Grossniklaus U."/>
            <person name="Hamada T."/>
            <person name="Haseloff J."/>
            <person name="Hetherington A.J."/>
            <person name="Higo A."/>
            <person name="Hirakawa Y."/>
            <person name="Hundley H.N."/>
            <person name="Ikeda Y."/>
            <person name="Inoue K."/>
            <person name="Inoue S.I."/>
            <person name="Ishida S."/>
            <person name="Jia Q."/>
            <person name="Kakita M."/>
            <person name="Kanazawa T."/>
            <person name="Kawai Y."/>
            <person name="Kawashima T."/>
            <person name="Kennedy M."/>
            <person name="Kinose K."/>
            <person name="Kinoshita T."/>
            <person name="Kohara Y."/>
            <person name="Koide E."/>
            <person name="Komatsu K."/>
            <person name="Kopischke S."/>
            <person name="Kubo M."/>
            <person name="Kyozuka J."/>
            <person name="Lagercrantz U."/>
            <person name="Lin S.S."/>
            <person name="Lindquist E."/>
            <person name="Lipzen A.M."/>
            <person name="Lu C.W."/>
            <person name="De Luna E."/>
            <person name="Martienssen R.A."/>
            <person name="Minamino N."/>
            <person name="Mizutani M."/>
            <person name="Mizutani M."/>
            <person name="Mochizuki N."/>
            <person name="Monte I."/>
            <person name="Mosher R."/>
            <person name="Nagasaki H."/>
            <person name="Nakagami H."/>
            <person name="Naramoto S."/>
            <person name="Nishitani K."/>
            <person name="Ohtani M."/>
            <person name="Okamoto T."/>
            <person name="Okumura M."/>
            <person name="Phillips J."/>
            <person name="Pollak B."/>
            <person name="Reinders A."/>
            <person name="Rovekamp M."/>
            <person name="Sano R."/>
            <person name="Sawa S."/>
            <person name="Schmid M.W."/>
            <person name="Shirakawa M."/>
            <person name="Solano R."/>
            <person name="Spunde A."/>
            <person name="Suetsugu N."/>
            <person name="Sugano S."/>
            <person name="Sugiyama A."/>
            <person name="Sun R."/>
            <person name="Suzuki Y."/>
            <person name="Takenaka M."/>
            <person name="Takezawa D."/>
            <person name="Tomogane H."/>
            <person name="Tsuzuki M."/>
            <person name="Ueda T."/>
            <person name="Umeda M."/>
            <person name="Ward J.M."/>
            <person name="Watanabe Y."/>
            <person name="Yazaki K."/>
            <person name="Yokoyama R."/>
            <person name="Yoshitake Y."/>
            <person name="Yotsui I."/>
            <person name="Zachgo S."/>
            <person name="Schmutz J."/>
        </authorList>
    </citation>
    <scope>NUCLEOTIDE SEQUENCE [LARGE SCALE GENOMIC DNA]</scope>
    <source>
        <strain evidence="3">Tak-1</strain>
    </source>
</reference>
<evidence type="ECO:0000256" key="1">
    <source>
        <dbReference type="SAM" id="MobiDB-lite"/>
    </source>
</evidence>
<proteinExistence type="predicted"/>
<gene>
    <name evidence="2" type="ORF">MARPO_0186s0002</name>
</gene>
<organism evidence="2 3">
    <name type="scientific">Marchantia polymorpha</name>
    <name type="common">Common liverwort</name>
    <name type="synonym">Marchantia aquatica</name>
    <dbReference type="NCBI Taxonomy" id="3197"/>
    <lineage>
        <taxon>Eukaryota</taxon>
        <taxon>Viridiplantae</taxon>
        <taxon>Streptophyta</taxon>
        <taxon>Embryophyta</taxon>
        <taxon>Marchantiophyta</taxon>
        <taxon>Marchantiopsida</taxon>
        <taxon>Marchantiidae</taxon>
        <taxon>Marchantiales</taxon>
        <taxon>Marchantiaceae</taxon>
        <taxon>Marchantia</taxon>
    </lineage>
</organism>
<feature type="region of interest" description="Disordered" evidence="1">
    <location>
        <begin position="101"/>
        <end position="166"/>
    </location>
</feature>
<feature type="compositionally biased region" description="Gly residues" evidence="1">
    <location>
        <begin position="125"/>
        <end position="138"/>
    </location>
</feature>
<dbReference type="EMBL" id="KZ772855">
    <property type="protein sequence ID" value="PTQ27701.1"/>
    <property type="molecule type" value="Genomic_DNA"/>
</dbReference>
<dbReference type="AlphaFoldDB" id="A0A2R6W1H7"/>
<feature type="region of interest" description="Disordered" evidence="1">
    <location>
        <begin position="18"/>
        <end position="89"/>
    </location>
</feature>
<accession>A0A2R6W1H7</accession>
<evidence type="ECO:0000313" key="3">
    <source>
        <dbReference type="Proteomes" id="UP000244005"/>
    </source>
</evidence>
<feature type="compositionally biased region" description="Basic and acidic residues" evidence="1">
    <location>
        <begin position="45"/>
        <end position="58"/>
    </location>
</feature>
<sequence>MTRLYYTTEQVVRVVRQKVNTSTPHQGRGSDPPRPSRQPCSGRGRIWEARAPLREARARAQGGQGGGWAGGGQEGNEGQGGGWGEGGQGKRWHFALAFTAARRRRRRRGSEEWGAGGRRRVQTWGFGGEEIHGGGGSESGSPCTNIQEPGQQNESGRLPSVPSNHLGRTSLASCEIRVSAIRERIGSSEVSAWPAVSSVSASVRSATLQEIDYLRRTTTVREEEPVQEHEEEEGFLRNGWRSEWGMPMSNANVYSSVRMLALAEDEKGWLTM</sequence>
<evidence type="ECO:0000313" key="2">
    <source>
        <dbReference type="EMBL" id="PTQ27701.1"/>
    </source>
</evidence>
<keyword evidence="3" id="KW-1185">Reference proteome</keyword>
<protein>
    <submittedName>
        <fullName evidence="2">Uncharacterized protein</fullName>
    </submittedName>
</protein>
<feature type="compositionally biased region" description="Polar residues" evidence="1">
    <location>
        <begin position="142"/>
        <end position="166"/>
    </location>
</feature>
<dbReference type="Proteomes" id="UP000244005">
    <property type="component" value="Unassembled WGS sequence"/>
</dbReference>
<name>A0A2R6W1H7_MARPO</name>
<feature type="compositionally biased region" description="Gly residues" evidence="1">
    <location>
        <begin position="62"/>
        <end position="89"/>
    </location>
</feature>